<dbReference type="EMBL" id="JACHLK010000007">
    <property type="protein sequence ID" value="MBB6561173.1"/>
    <property type="molecule type" value="Genomic_DNA"/>
</dbReference>
<evidence type="ECO:0000313" key="3">
    <source>
        <dbReference type="Proteomes" id="UP000575083"/>
    </source>
</evidence>
<dbReference type="Gene3D" id="3.40.190.150">
    <property type="entry name" value="Bordetella uptake gene, domain 1"/>
    <property type="match status" value="1"/>
</dbReference>
<dbReference type="AlphaFoldDB" id="A0A7X0PFY5"/>
<dbReference type="SUPFAM" id="SSF53850">
    <property type="entry name" value="Periplasmic binding protein-like II"/>
    <property type="match status" value="1"/>
</dbReference>
<accession>A0A7X0PFY5</accession>
<sequence>MTTSSPTPSRRDILQLALAGAAGTLPFMAQAQAIDTVKILAGFAAGGTVDTLARRVATQITGGYAKSAVVENKTGAGGQIAITTLKAAPADGATLLATPMSMLGIYPHTYKKLPYDPVADVTPVSLGVVFDMGFAVGPQVPASVKTVPEFLDWCKANPTGANFGSPAPGSVPHFVGELISRAGKVDMRHVGFRGSQPAILDLLGGQIAAVSAPVGEFLPHLQGGKIRVLATSGATRNKFMPNVSTLIEQGYKDMAYNEWFGFFLPGKAPTELVQKANAAIRTALADKDVVAGLAAMGLEARSSTPAELAALLKADGERWGPIVKAIGFTAES</sequence>
<dbReference type="InterPro" id="IPR042100">
    <property type="entry name" value="Bug_dom1"/>
</dbReference>
<comment type="caution">
    <text evidence="2">The sequence shown here is derived from an EMBL/GenBank/DDBJ whole genome shotgun (WGS) entry which is preliminary data.</text>
</comment>
<dbReference type="InterPro" id="IPR005064">
    <property type="entry name" value="BUG"/>
</dbReference>
<dbReference type="Gene3D" id="3.40.190.10">
    <property type="entry name" value="Periplasmic binding protein-like II"/>
    <property type="match status" value="1"/>
</dbReference>
<dbReference type="Pfam" id="PF03401">
    <property type="entry name" value="TctC"/>
    <property type="match status" value="1"/>
</dbReference>
<reference evidence="2 3" key="1">
    <citation type="submission" date="2020-08" db="EMBL/GenBank/DDBJ databases">
        <title>Functional genomics of gut bacteria from endangered species of beetles.</title>
        <authorList>
            <person name="Carlos-Shanley C."/>
        </authorList>
    </citation>
    <scope>NUCLEOTIDE SEQUENCE [LARGE SCALE GENOMIC DNA]</scope>
    <source>
        <strain evidence="2 3">S00198</strain>
    </source>
</reference>
<keyword evidence="2" id="KW-0675">Receptor</keyword>
<dbReference type="PANTHER" id="PTHR42928">
    <property type="entry name" value="TRICARBOXYLATE-BINDING PROTEIN"/>
    <property type="match status" value="1"/>
</dbReference>
<dbReference type="Proteomes" id="UP000575083">
    <property type="component" value="Unassembled WGS sequence"/>
</dbReference>
<name>A0A7X0PFY5_9BURK</name>
<evidence type="ECO:0000313" key="2">
    <source>
        <dbReference type="EMBL" id="MBB6561173.1"/>
    </source>
</evidence>
<gene>
    <name evidence="2" type="ORF">HNP48_003861</name>
</gene>
<dbReference type="RefSeq" id="WP_184859909.1">
    <property type="nucleotide sequence ID" value="NZ_JACHLK010000007.1"/>
</dbReference>
<comment type="similarity">
    <text evidence="1">Belongs to the UPF0065 (bug) family.</text>
</comment>
<dbReference type="PIRSF" id="PIRSF017082">
    <property type="entry name" value="YflP"/>
    <property type="match status" value="1"/>
</dbReference>
<dbReference type="PANTHER" id="PTHR42928:SF5">
    <property type="entry name" value="BLR1237 PROTEIN"/>
    <property type="match status" value="1"/>
</dbReference>
<dbReference type="InterPro" id="IPR006311">
    <property type="entry name" value="TAT_signal"/>
</dbReference>
<keyword evidence="3" id="KW-1185">Reference proteome</keyword>
<dbReference type="CDD" id="cd13579">
    <property type="entry name" value="PBP2_Bug_NagM"/>
    <property type="match status" value="1"/>
</dbReference>
<protein>
    <submittedName>
        <fullName evidence="2">Tripartite-type tricarboxylate transporter receptor subunit TctC</fullName>
    </submittedName>
</protein>
<proteinExistence type="inferred from homology"/>
<dbReference type="PROSITE" id="PS51318">
    <property type="entry name" value="TAT"/>
    <property type="match status" value="1"/>
</dbReference>
<evidence type="ECO:0000256" key="1">
    <source>
        <dbReference type="ARBA" id="ARBA00006987"/>
    </source>
</evidence>
<organism evidence="2 3">
    <name type="scientific">Acidovorax soli</name>
    <dbReference type="NCBI Taxonomy" id="592050"/>
    <lineage>
        <taxon>Bacteria</taxon>
        <taxon>Pseudomonadati</taxon>
        <taxon>Pseudomonadota</taxon>
        <taxon>Betaproteobacteria</taxon>
        <taxon>Burkholderiales</taxon>
        <taxon>Comamonadaceae</taxon>
        <taxon>Acidovorax</taxon>
    </lineage>
</organism>